<dbReference type="EMBL" id="VCQU01000002">
    <property type="protein sequence ID" value="NMN94655.1"/>
    <property type="molecule type" value="Genomic_DNA"/>
</dbReference>
<accession>A0A848K6K2</accession>
<keyword evidence="5" id="KW-1185">Reference proteome</keyword>
<keyword evidence="1" id="KW-0812">Transmembrane</keyword>
<dbReference type="AlphaFoldDB" id="A0A848K6K2"/>
<dbReference type="Pfam" id="PF00563">
    <property type="entry name" value="EAL"/>
    <property type="match status" value="1"/>
</dbReference>
<dbReference type="PANTHER" id="PTHR33121">
    <property type="entry name" value="CYCLIC DI-GMP PHOSPHODIESTERASE PDEF"/>
    <property type="match status" value="1"/>
</dbReference>
<dbReference type="CDD" id="cd01948">
    <property type="entry name" value="EAL"/>
    <property type="match status" value="1"/>
</dbReference>
<feature type="domain" description="GGDEF" evidence="3">
    <location>
        <begin position="209"/>
        <end position="330"/>
    </location>
</feature>
<dbReference type="SUPFAM" id="SSF55073">
    <property type="entry name" value="Nucleotide cyclase"/>
    <property type="match status" value="1"/>
</dbReference>
<evidence type="ECO:0000259" key="3">
    <source>
        <dbReference type="PROSITE" id="PS50887"/>
    </source>
</evidence>
<evidence type="ECO:0000259" key="2">
    <source>
        <dbReference type="PROSITE" id="PS50883"/>
    </source>
</evidence>
<dbReference type="Gene3D" id="3.20.20.450">
    <property type="entry name" value="EAL domain"/>
    <property type="match status" value="1"/>
</dbReference>
<dbReference type="InterPro" id="IPR050706">
    <property type="entry name" value="Cyclic-di-GMP_PDE-like"/>
</dbReference>
<feature type="transmembrane region" description="Helical" evidence="1">
    <location>
        <begin position="80"/>
        <end position="97"/>
    </location>
</feature>
<dbReference type="InterPro" id="IPR000160">
    <property type="entry name" value="GGDEF_dom"/>
</dbReference>
<feature type="domain" description="EAL" evidence="2">
    <location>
        <begin position="332"/>
        <end position="585"/>
    </location>
</feature>
<feature type="transmembrane region" description="Helical" evidence="1">
    <location>
        <begin position="54"/>
        <end position="73"/>
    </location>
</feature>
<dbReference type="PROSITE" id="PS50883">
    <property type="entry name" value="EAL"/>
    <property type="match status" value="1"/>
</dbReference>
<dbReference type="Pfam" id="PF00990">
    <property type="entry name" value="GGDEF"/>
    <property type="match status" value="1"/>
</dbReference>
<comment type="caution">
    <text evidence="4">The sequence shown here is derived from an EMBL/GenBank/DDBJ whole genome shotgun (WGS) entry which is preliminary data.</text>
</comment>
<dbReference type="Proteomes" id="UP000535543">
    <property type="component" value="Unassembled WGS sequence"/>
</dbReference>
<protein>
    <submittedName>
        <fullName evidence="4">Bifunctional diguanylate cyclase/phosphodiesterase</fullName>
    </submittedName>
</protein>
<evidence type="ECO:0000313" key="4">
    <source>
        <dbReference type="EMBL" id="NMN94655.1"/>
    </source>
</evidence>
<dbReference type="InterPro" id="IPR043128">
    <property type="entry name" value="Rev_trsase/Diguanyl_cyclase"/>
</dbReference>
<dbReference type="NCBIfam" id="TIGR00254">
    <property type="entry name" value="GGDEF"/>
    <property type="match status" value="1"/>
</dbReference>
<dbReference type="SMART" id="SM00267">
    <property type="entry name" value="GGDEF"/>
    <property type="match status" value="1"/>
</dbReference>
<reference evidence="4 5" key="2">
    <citation type="submission" date="2020-06" db="EMBL/GenBank/DDBJ databases">
        <title>Antribacter stalactiti gen. nov., sp. nov., a new member of the family Nacardiaceae isolated from a cave.</title>
        <authorList>
            <person name="Kim I.S."/>
        </authorList>
    </citation>
    <scope>NUCLEOTIDE SEQUENCE [LARGE SCALE GENOMIC DNA]</scope>
    <source>
        <strain evidence="4 5">YC2-7</strain>
    </source>
</reference>
<feature type="transmembrane region" description="Helical" evidence="1">
    <location>
        <begin position="152"/>
        <end position="175"/>
    </location>
</feature>
<dbReference type="SMART" id="SM00052">
    <property type="entry name" value="EAL"/>
    <property type="match status" value="1"/>
</dbReference>
<organism evidence="4 5">
    <name type="scientific">Antrihabitans stalactiti</name>
    <dbReference type="NCBI Taxonomy" id="2584121"/>
    <lineage>
        <taxon>Bacteria</taxon>
        <taxon>Bacillati</taxon>
        <taxon>Actinomycetota</taxon>
        <taxon>Actinomycetes</taxon>
        <taxon>Mycobacteriales</taxon>
        <taxon>Nocardiaceae</taxon>
        <taxon>Antrihabitans</taxon>
    </lineage>
</organism>
<dbReference type="GO" id="GO:0071111">
    <property type="term" value="F:cyclic-guanylate-specific phosphodiesterase activity"/>
    <property type="evidence" value="ECO:0007669"/>
    <property type="project" value="InterPro"/>
</dbReference>
<dbReference type="InterPro" id="IPR001633">
    <property type="entry name" value="EAL_dom"/>
</dbReference>
<sequence length="585" mass="61646">MQRTSWWAPRGPGVGPVYTSRDLMGRTTAGFFVVTGLAGVVFGLSIPSPCSNRLVFLGGAAFAIATGLGVYVMRSRLSSKMHVGFIAVAIASVTMLIGQSPSVAGDVAVAALYTCIACHAALAFPWRTATVLTVIVVVACLVAGVVDSDMPWWSTIPVATAAGLIGASVIALNLVANQAILDPLTGLLNRRGFDRAMYVEMGKAAASGDPLTLVLFDLDRFKSVNDHLGHTSGDQLLQDVATAWRAELPSAQGSLSRYGGDEFALLLPRTSEIAAIAMADRLRAVAPTPSSAGITSWRHGDTVSLFVGRADIGLYRAKNTGRERTVVESAERPAIVEALRAAIEQRALTVAFQPIVDISGAGAVAVAVEALVRWPDLHTPDISPEGLVRIAENNDLISGLGLLVLELACTQIQQLAATNCDRRLDLHVNVSGTELTDHSYVDLVLDTLTRTGWPAHRLVLEVTETDLAADSPAAARALHTLRQQGIRVAVDDFGSGYSSLTRIATLPCDILKVDRAIVADTTSAVPLLNAVTAIAAAFALEVIVEGVETSEQVDLLASHGIALGQGFYYARPQPVNDLHISLANG</sequence>
<dbReference type="Gene3D" id="3.30.70.270">
    <property type="match status" value="1"/>
</dbReference>
<feature type="transmembrane region" description="Helical" evidence="1">
    <location>
        <begin position="29"/>
        <end position="48"/>
    </location>
</feature>
<keyword evidence="1" id="KW-1133">Transmembrane helix</keyword>
<feature type="transmembrane region" description="Helical" evidence="1">
    <location>
        <begin position="129"/>
        <end position="146"/>
    </location>
</feature>
<keyword evidence="1" id="KW-0472">Membrane</keyword>
<proteinExistence type="predicted"/>
<dbReference type="PROSITE" id="PS50887">
    <property type="entry name" value="GGDEF"/>
    <property type="match status" value="1"/>
</dbReference>
<name>A0A848K6K2_9NOCA</name>
<dbReference type="PANTHER" id="PTHR33121:SF70">
    <property type="entry name" value="SIGNALING PROTEIN YKOW"/>
    <property type="match status" value="1"/>
</dbReference>
<dbReference type="InterPro" id="IPR035919">
    <property type="entry name" value="EAL_sf"/>
</dbReference>
<evidence type="ECO:0000313" key="5">
    <source>
        <dbReference type="Proteomes" id="UP000535543"/>
    </source>
</evidence>
<gene>
    <name evidence="4" type="ORF">FGL95_06335</name>
</gene>
<dbReference type="CDD" id="cd01949">
    <property type="entry name" value="GGDEF"/>
    <property type="match status" value="1"/>
</dbReference>
<evidence type="ECO:0000256" key="1">
    <source>
        <dbReference type="SAM" id="Phobius"/>
    </source>
</evidence>
<dbReference type="RefSeq" id="WP_169585396.1">
    <property type="nucleotide sequence ID" value="NZ_VCQU01000002.1"/>
</dbReference>
<dbReference type="SUPFAM" id="SSF141868">
    <property type="entry name" value="EAL domain-like"/>
    <property type="match status" value="1"/>
</dbReference>
<dbReference type="InterPro" id="IPR029787">
    <property type="entry name" value="Nucleotide_cyclase"/>
</dbReference>
<reference evidence="4 5" key="1">
    <citation type="submission" date="2019-05" db="EMBL/GenBank/DDBJ databases">
        <authorList>
            <person name="Lee S.D."/>
        </authorList>
    </citation>
    <scope>NUCLEOTIDE SEQUENCE [LARGE SCALE GENOMIC DNA]</scope>
    <source>
        <strain evidence="4 5">YC2-7</strain>
    </source>
</reference>